<dbReference type="InterPro" id="IPR033248">
    <property type="entry name" value="Transketolase_C"/>
</dbReference>
<comment type="cofactor">
    <cofactor evidence="10">
        <name>thiamine diphosphate</name>
        <dbReference type="ChEBI" id="CHEBI:58937"/>
    </cofactor>
    <text evidence="10">Binds 1 thiamine pyrophosphate per subunit.</text>
</comment>
<protein>
    <recommendedName>
        <fullName evidence="10">1-deoxy-D-xylulose-5-phosphate synthase</fullName>
        <ecNumber evidence="10">2.2.1.7</ecNumber>
    </recommendedName>
    <alternativeName>
        <fullName evidence="10">1-deoxyxylulose-5-phosphate synthase</fullName>
        <shortName evidence="10">DXP synthase</shortName>
        <shortName evidence="10">DXPS</shortName>
    </alternativeName>
</protein>
<comment type="function">
    <text evidence="10">Catalyzes the acyloin condensation reaction between C atoms 2 and 3 of pyruvate and glyceraldehyde 3-phosphate to yield 1-deoxy-D-xylulose-5-phosphate (DXP).</text>
</comment>
<dbReference type="InterPro" id="IPR009014">
    <property type="entry name" value="Transketo_C/PFOR_II"/>
</dbReference>
<evidence type="ECO:0000313" key="13">
    <source>
        <dbReference type="Proteomes" id="UP000198648"/>
    </source>
</evidence>
<keyword evidence="5 10" id="KW-0479">Metal-binding</keyword>
<evidence type="ECO:0000256" key="7">
    <source>
        <dbReference type="ARBA" id="ARBA00022977"/>
    </source>
</evidence>
<dbReference type="FunFam" id="3.40.50.970:FF:000010">
    <property type="entry name" value="1-deoxy-D-xylulose-5-phosphate synthase"/>
    <property type="match status" value="1"/>
</dbReference>
<dbReference type="GO" id="GO:0019288">
    <property type="term" value="P:isopentenyl diphosphate biosynthetic process, methylerythritol 4-phosphate pathway"/>
    <property type="evidence" value="ECO:0007669"/>
    <property type="project" value="TreeGrafter"/>
</dbReference>
<comment type="cofactor">
    <cofactor evidence="10">
        <name>Mg(2+)</name>
        <dbReference type="ChEBI" id="CHEBI:18420"/>
    </cofactor>
    <text evidence="10">Binds 1 Mg(2+) ion per subunit.</text>
</comment>
<keyword evidence="4 10" id="KW-0808">Transferase</keyword>
<evidence type="ECO:0000256" key="10">
    <source>
        <dbReference type="HAMAP-Rule" id="MF_00315"/>
    </source>
</evidence>
<dbReference type="SMART" id="SM00861">
    <property type="entry name" value="Transket_pyr"/>
    <property type="match status" value="1"/>
</dbReference>
<feature type="binding site" evidence="10">
    <location>
        <begin position="135"/>
        <end position="137"/>
    </location>
    <ligand>
        <name>thiamine diphosphate</name>
        <dbReference type="ChEBI" id="CHEBI:58937"/>
    </ligand>
</feature>
<dbReference type="GO" id="GO:0030976">
    <property type="term" value="F:thiamine pyrophosphate binding"/>
    <property type="evidence" value="ECO:0007669"/>
    <property type="project" value="UniProtKB-UniRule"/>
</dbReference>
<dbReference type="Proteomes" id="UP000198648">
    <property type="component" value="Unassembled WGS sequence"/>
</dbReference>
<dbReference type="InterPro" id="IPR029061">
    <property type="entry name" value="THDP-binding"/>
</dbReference>
<evidence type="ECO:0000256" key="4">
    <source>
        <dbReference type="ARBA" id="ARBA00022679"/>
    </source>
</evidence>
<evidence type="ECO:0000256" key="5">
    <source>
        <dbReference type="ARBA" id="ARBA00022723"/>
    </source>
</evidence>
<feature type="binding site" evidence="10">
    <location>
        <position position="196"/>
    </location>
    <ligand>
        <name>thiamine diphosphate</name>
        <dbReference type="ChEBI" id="CHEBI:58937"/>
    </ligand>
</feature>
<dbReference type="InterPro" id="IPR020826">
    <property type="entry name" value="Transketolase_BS"/>
</dbReference>
<dbReference type="GO" id="GO:0000287">
    <property type="term" value="F:magnesium ion binding"/>
    <property type="evidence" value="ECO:0007669"/>
    <property type="project" value="UniProtKB-UniRule"/>
</dbReference>
<dbReference type="Gene3D" id="3.40.50.920">
    <property type="match status" value="1"/>
</dbReference>
<dbReference type="CDD" id="cd02007">
    <property type="entry name" value="TPP_DXS"/>
    <property type="match status" value="1"/>
</dbReference>
<dbReference type="AlphaFoldDB" id="A0A1H9CI99"/>
<keyword evidence="9 10" id="KW-0414">Isoprene biosynthesis</keyword>
<keyword evidence="6 10" id="KW-0460">Magnesium</keyword>
<dbReference type="CDD" id="cd07033">
    <property type="entry name" value="TPP_PYR_DXS_TK_like"/>
    <property type="match status" value="1"/>
</dbReference>
<dbReference type="Pfam" id="PF02779">
    <property type="entry name" value="Transket_pyr"/>
    <property type="match status" value="1"/>
</dbReference>
<evidence type="ECO:0000256" key="9">
    <source>
        <dbReference type="ARBA" id="ARBA00023229"/>
    </source>
</evidence>
<keyword evidence="8 10" id="KW-0786">Thiamine pyrophosphate</keyword>
<dbReference type="SUPFAM" id="SSF52922">
    <property type="entry name" value="TK C-terminal domain-like"/>
    <property type="match status" value="1"/>
</dbReference>
<dbReference type="Pfam" id="PF02780">
    <property type="entry name" value="Transketolase_C"/>
    <property type="match status" value="1"/>
</dbReference>
<comment type="caution">
    <text evidence="10">Lacks conserved residue(s) required for the propagation of feature annotation.</text>
</comment>
<dbReference type="SUPFAM" id="SSF52518">
    <property type="entry name" value="Thiamin diphosphate-binding fold (THDP-binding)"/>
    <property type="match status" value="2"/>
</dbReference>
<dbReference type="GO" id="GO:0008661">
    <property type="term" value="F:1-deoxy-D-xylulose-5-phosphate synthase activity"/>
    <property type="evidence" value="ECO:0007669"/>
    <property type="project" value="UniProtKB-UniRule"/>
</dbReference>
<keyword evidence="7 10" id="KW-0784">Thiamine biosynthesis</keyword>
<dbReference type="GO" id="GO:0016114">
    <property type="term" value="P:terpenoid biosynthetic process"/>
    <property type="evidence" value="ECO:0007669"/>
    <property type="project" value="UniProtKB-UniRule"/>
</dbReference>
<organism evidence="12 13">
    <name type="scientific">Flavobacterium urocaniciphilum</name>
    <dbReference type="NCBI Taxonomy" id="1299341"/>
    <lineage>
        <taxon>Bacteria</taxon>
        <taxon>Pseudomonadati</taxon>
        <taxon>Bacteroidota</taxon>
        <taxon>Flavobacteriia</taxon>
        <taxon>Flavobacteriales</taxon>
        <taxon>Flavobacteriaceae</taxon>
        <taxon>Flavobacterium</taxon>
    </lineage>
</organism>
<accession>A0A1H9CI99</accession>
<dbReference type="PANTHER" id="PTHR43322">
    <property type="entry name" value="1-D-DEOXYXYLULOSE 5-PHOSPHATE SYNTHASE-RELATED"/>
    <property type="match status" value="1"/>
</dbReference>
<dbReference type="NCBIfam" id="NF003933">
    <property type="entry name" value="PRK05444.2-2"/>
    <property type="match status" value="1"/>
</dbReference>
<feature type="binding site" evidence="10">
    <location>
        <position position="167"/>
    </location>
    <ligand>
        <name>Mg(2+)</name>
        <dbReference type="ChEBI" id="CHEBI:18420"/>
    </ligand>
</feature>
<dbReference type="EMBL" id="FOEI01000004">
    <property type="protein sequence ID" value="SEQ00348.1"/>
    <property type="molecule type" value="Genomic_DNA"/>
</dbReference>
<evidence type="ECO:0000313" key="12">
    <source>
        <dbReference type="EMBL" id="SEQ00348.1"/>
    </source>
</evidence>
<feature type="binding site" evidence="10">
    <location>
        <position position="355"/>
    </location>
    <ligand>
        <name>thiamine diphosphate</name>
        <dbReference type="ChEBI" id="CHEBI:58937"/>
    </ligand>
</feature>
<dbReference type="STRING" id="1299341.SAMN05444005_104230"/>
<evidence type="ECO:0000259" key="11">
    <source>
        <dbReference type="SMART" id="SM00861"/>
    </source>
</evidence>
<dbReference type="EC" id="2.2.1.7" evidence="10"/>
<dbReference type="GO" id="GO:0009228">
    <property type="term" value="P:thiamine biosynthetic process"/>
    <property type="evidence" value="ECO:0007669"/>
    <property type="project" value="UniProtKB-UniRule"/>
</dbReference>
<comment type="subunit">
    <text evidence="3 10">Homodimer.</text>
</comment>
<evidence type="ECO:0000256" key="8">
    <source>
        <dbReference type="ARBA" id="ARBA00023052"/>
    </source>
</evidence>
<feature type="domain" description="Transketolase-like pyrimidine-binding" evidence="11">
    <location>
        <begin position="304"/>
        <end position="469"/>
    </location>
</feature>
<dbReference type="UniPathway" id="UPA00064">
    <property type="reaction ID" value="UER00091"/>
</dbReference>
<evidence type="ECO:0000256" key="3">
    <source>
        <dbReference type="ARBA" id="ARBA00011738"/>
    </source>
</evidence>
<keyword evidence="13" id="KW-1185">Reference proteome</keyword>
<evidence type="ECO:0000256" key="6">
    <source>
        <dbReference type="ARBA" id="ARBA00022842"/>
    </source>
</evidence>
<proteinExistence type="inferred from homology"/>
<comment type="pathway">
    <text evidence="1 10">Metabolic intermediate biosynthesis; 1-deoxy-D-xylulose 5-phosphate biosynthesis; 1-deoxy-D-xylulose 5-phosphate from D-glyceraldehyde 3-phosphate and pyruvate: step 1/1.</text>
</comment>
<dbReference type="InterPro" id="IPR005477">
    <property type="entry name" value="Dxylulose-5-P_synthase"/>
</dbReference>
<feature type="binding site" evidence="10">
    <location>
        <position position="196"/>
    </location>
    <ligand>
        <name>Mg(2+)</name>
        <dbReference type="ChEBI" id="CHEBI:18420"/>
    </ligand>
</feature>
<feature type="binding site" evidence="10">
    <location>
        <begin position="168"/>
        <end position="169"/>
    </location>
    <ligand>
        <name>thiamine diphosphate</name>
        <dbReference type="ChEBI" id="CHEBI:58937"/>
    </ligand>
</feature>
<dbReference type="Pfam" id="PF13292">
    <property type="entry name" value="DXP_synthase_N"/>
    <property type="match status" value="2"/>
</dbReference>
<reference evidence="12 13" key="1">
    <citation type="submission" date="2016-10" db="EMBL/GenBank/DDBJ databases">
        <authorList>
            <person name="de Groot N.N."/>
        </authorList>
    </citation>
    <scope>NUCLEOTIDE SEQUENCE [LARGE SCALE GENOMIC DNA]</scope>
    <source>
        <strain evidence="12 13">DSM 27078</strain>
    </source>
</reference>
<comment type="catalytic activity">
    <reaction evidence="10">
        <text>D-glyceraldehyde 3-phosphate + pyruvate + H(+) = 1-deoxy-D-xylulose 5-phosphate + CO2</text>
        <dbReference type="Rhea" id="RHEA:12605"/>
        <dbReference type="ChEBI" id="CHEBI:15361"/>
        <dbReference type="ChEBI" id="CHEBI:15378"/>
        <dbReference type="ChEBI" id="CHEBI:16526"/>
        <dbReference type="ChEBI" id="CHEBI:57792"/>
        <dbReference type="ChEBI" id="CHEBI:59776"/>
        <dbReference type="EC" id="2.2.1.7"/>
    </reaction>
</comment>
<dbReference type="HAMAP" id="MF_00315">
    <property type="entry name" value="DXP_synth"/>
    <property type="match status" value="1"/>
</dbReference>
<feature type="binding site" evidence="10">
    <location>
        <position position="94"/>
    </location>
    <ligand>
        <name>thiamine diphosphate</name>
        <dbReference type="ChEBI" id="CHEBI:58937"/>
    </ligand>
</feature>
<dbReference type="Gene3D" id="3.40.50.970">
    <property type="match status" value="2"/>
</dbReference>
<dbReference type="FunFam" id="3.40.50.970:FF:000005">
    <property type="entry name" value="1-deoxy-D-xylulose-5-phosphate synthase"/>
    <property type="match status" value="1"/>
</dbReference>
<dbReference type="GO" id="GO:0005829">
    <property type="term" value="C:cytosol"/>
    <property type="evidence" value="ECO:0007669"/>
    <property type="project" value="TreeGrafter"/>
</dbReference>
<dbReference type="PROSITE" id="PS00802">
    <property type="entry name" value="TRANSKETOLASE_2"/>
    <property type="match status" value="1"/>
</dbReference>
<gene>
    <name evidence="10" type="primary">dxs</name>
    <name evidence="12" type="ORF">SAMN05444005_104230</name>
</gene>
<dbReference type="PANTHER" id="PTHR43322:SF5">
    <property type="entry name" value="1-DEOXY-D-XYLULOSE-5-PHOSPHATE SYNTHASE, CHLOROPLASTIC"/>
    <property type="match status" value="1"/>
</dbReference>
<name>A0A1H9CI99_9FLAO</name>
<comment type="similarity">
    <text evidence="2 10">Belongs to the transketolase family. DXPS subfamily.</text>
</comment>
<evidence type="ECO:0000256" key="2">
    <source>
        <dbReference type="ARBA" id="ARBA00011081"/>
    </source>
</evidence>
<sequence>MHQLLVRYQIYKHYCIFAARMENLLSHITTPTDLRKLSENQLPQVANELREFIIDIVSQKEGHLGASLGVIELTVALHYVFDTPNDLLVWDVGHQAYGHKILTERREIFHKYREMDGISGFPKRSESIYDTFGVGHSSTSISAALGMAIASQINGDLEKQHIAVIGDASIASGMAFEGLNHAGVTDANLLVILNDNAMGIDPSVGALKDYLTAVKEGKNPKENNMIKSLNFDYSGPIDGHDLPKLVSELQRLKNIKGPKFLHIITTKGKGLSYAEENQLQFHAPGKFDKLTGKILKPEVENLAPKFQDVFGHTIVELATENKKIVGITPAMPSGSSLKYMMEAFPDRAFDVGIAEQHAVTLAAGMATQGLTVFCNIYSTFLQRAYDQVIHDVAIQNLPVIFCLDRAGFVGEDGATHHGLFDIAYMNCIPNMMIYAPINEIDLRNILYTSSLGLNHPIAIRYPRGKGEIVDWKQPFSKIEIGKIQTLQKGNKVAVLSTGTIGNNVSKAILNTGKSENYSHFHVGWIKPLDIDKLESIFAEHSTIITVEEGTLNGGLGSIINTFATQNNYKNKIINRGVSDEFIEHGTVKQLFELTQLDIESLTQLFLHNNHD</sequence>
<dbReference type="InterPro" id="IPR005475">
    <property type="entry name" value="Transketolase-like_Pyr-bd"/>
</dbReference>
<evidence type="ECO:0000256" key="1">
    <source>
        <dbReference type="ARBA" id="ARBA00004980"/>
    </source>
</evidence>